<protein>
    <submittedName>
        <fullName evidence="2">Uncharacterized protein</fullName>
    </submittedName>
</protein>
<evidence type="ECO:0000256" key="1">
    <source>
        <dbReference type="SAM" id="MobiDB-lite"/>
    </source>
</evidence>
<reference evidence="3" key="1">
    <citation type="submission" date="2023-07" db="EMBL/GenBank/DDBJ databases">
        <title>Whole genome shotgun sequence of Streptomyces nojiriensis NBRC 13794.</title>
        <authorList>
            <person name="Komaki H."/>
            <person name="Tamura T."/>
        </authorList>
    </citation>
    <scope>NUCLEOTIDE SEQUENCE [LARGE SCALE GENOMIC DNA]</scope>
    <source>
        <strain evidence="3">NBRC 13794</strain>
    </source>
</reference>
<accession>A0ABQ3SPN4</accession>
<sequence length="422" mass="45584">MQAAPGATGRKPCGSVPQPDLPGGRGALRRVLASQESADDATLLLRVPKVHGGSRKRNGHVTGARGHPPALMMRFLTLRMCVEEDIMARDRGERQRNMPGPEADRPLRMVPDVGEHADAGGVLRKYVDPGATLVRASTARKAIDSFMAARSGDLNTGSIDLREVESTEGAATLRVRFQQFHNDIPVVGATVQAVADVKQASVIQVDHTGEMDVADAPDPGDARTVADVLKVALAPFKKDFETADVTRDQLVYLRDTDRPSLPGSDYPSASVALLKKGRKPDGALHLVHDLVVETTGPIEHFRVVVDAIAGTLLWVELVGKYVTATLKVFSPDPVTESNDSTLHAGSGVAKLNGFRHDVQAEVAPASGGMFRLDGEWFRCNDWDSPTFGPLPPCRGRGRTRIQRLRLLPTRPQHRLKAARDGT</sequence>
<feature type="compositionally biased region" description="Basic residues" evidence="1">
    <location>
        <begin position="48"/>
        <end position="59"/>
    </location>
</feature>
<organism evidence="2 3">
    <name type="scientific">Streptomyces nojiriensis</name>
    <dbReference type="NCBI Taxonomy" id="66374"/>
    <lineage>
        <taxon>Bacteria</taxon>
        <taxon>Bacillati</taxon>
        <taxon>Actinomycetota</taxon>
        <taxon>Actinomycetes</taxon>
        <taxon>Kitasatosporales</taxon>
        <taxon>Streptomycetaceae</taxon>
        <taxon>Streptomyces</taxon>
    </lineage>
</organism>
<feature type="region of interest" description="Disordered" evidence="1">
    <location>
        <begin position="43"/>
        <end position="67"/>
    </location>
</feature>
<feature type="region of interest" description="Disordered" evidence="1">
    <location>
        <begin position="1"/>
        <end position="26"/>
    </location>
</feature>
<gene>
    <name evidence="2" type="ORF">Snoj_39990</name>
</gene>
<name>A0ABQ3SPN4_9ACTN</name>
<comment type="caution">
    <text evidence="2">The sequence shown here is derived from an EMBL/GenBank/DDBJ whole genome shotgun (WGS) entry which is preliminary data.</text>
</comment>
<dbReference type="EMBL" id="BNEC01000005">
    <property type="protein sequence ID" value="GHI70081.1"/>
    <property type="molecule type" value="Genomic_DNA"/>
</dbReference>
<proteinExistence type="predicted"/>
<evidence type="ECO:0000313" key="3">
    <source>
        <dbReference type="Proteomes" id="UP000613974"/>
    </source>
</evidence>
<dbReference type="Proteomes" id="UP000613974">
    <property type="component" value="Unassembled WGS sequence"/>
</dbReference>
<keyword evidence="3" id="KW-1185">Reference proteome</keyword>
<evidence type="ECO:0000313" key="2">
    <source>
        <dbReference type="EMBL" id="GHI70081.1"/>
    </source>
</evidence>